<comment type="cofactor">
    <cofactor evidence="1">
        <name>FAD</name>
        <dbReference type="ChEBI" id="CHEBI:57692"/>
    </cofactor>
</comment>
<organism evidence="12 13">
    <name type="scientific">Phellinidium pouzarii</name>
    <dbReference type="NCBI Taxonomy" id="167371"/>
    <lineage>
        <taxon>Eukaryota</taxon>
        <taxon>Fungi</taxon>
        <taxon>Dikarya</taxon>
        <taxon>Basidiomycota</taxon>
        <taxon>Agaricomycotina</taxon>
        <taxon>Agaricomycetes</taxon>
        <taxon>Hymenochaetales</taxon>
        <taxon>Hymenochaetaceae</taxon>
        <taxon>Phellinidium</taxon>
    </lineage>
</organism>
<keyword evidence="5" id="KW-0285">Flavoprotein</keyword>
<evidence type="ECO:0000256" key="2">
    <source>
        <dbReference type="ARBA" id="ARBA00004924"/>
    </source>
</evidence>
<dbReference type="Gene3D" id="3.50.50.60">
    <property type="entry name" value="FAD/NAD(P)-binding domain"/>
    <property type="match status" value="1"/>
</dbReference>
<dbReference type="GO" id="GO:0006879">
    <property type="term" value="P:intracellular iron ion homeostasis"/>
    <property type="evidence" value="ECO:0007669"/>
    <property type="project" value="TreeGrafter"/>
</dbReference>
<keyword evidence="8" id="KW-0560">Oxidoreductase</keyword>
<dbReference type="Proteomes" id="UP000308199">
    <property type="component" value="Unassembled WGS sequence"/>
</dbReference>
<sequence>MSPSPTPSQDIQTFHILGCGFGPANLGIAVAILDKQASEQVKHIPRTVFVEKHAEFQWHPGMLLPGSRMQISCLKDLATLRNPSSPFTFLSYLHSQNRLSAFINRGSTIPTRREFADYLAWAAREVERRGVGIAYSEEVIAISKIFLDVQELIEVTSRQVHTEHIILSAGGSPRLPRVLSSLVPSQWSPETSPSVPVLHTASYMTSIRPLLAQLGGTNRPLKIAFVGGGQSSAECVLDMHHRLGALHSKGHQIDMIIRKGSLKPSDDSPFVNEIFDPKITDDWYNLHSDRLRGNIMSEYKNTNYSVVNSVTLDILYELVYNQKLSYDIAMRDASNDALPNVRVSIRTYETVIGAASAPPSESNSSSKRIALTRQHSLTHKLLEDTYDAVICGTGYDRTAWLRLLRSSNIANDFGLVRAVEDVPIKLVPAHYAVEPEEEDAPASFNLKDDHDAATETDHSSTGSLSTPSTPPSSPSLSLSLNVFPAASTTQLRISRAYRLLPTTEGSRSRVYLQGCAEATHGLSDTLLSVIGVRAGEVVDDLWAISDSD</sequence>
<comment type="similarity">
    <text evidence="3">Belongs to the lysine N(6)-hydroxylase/L-ornithine N(5)-oxygenase family.</text>
</comment>
<evidence type="ECO:0000256" key="5">
    <source>
        <dbReference type="ARBA" id="ARBA00022630"/>
    </source>
</evidence>
<dbReference type="Pfam" id="PF13434">
    <property type="entry name" value="Lys_Orn_oxgnase"/>
    <property type="match status" value="1"/>
</dbReference>
<evidence type="ECO:0000256" key="1">
    <source>
        <dbReference type="ARBA" id="ARBA00001974"/>
    </source>
</evidence>
<dbReference type="PANTHER" id="PTHR42802:SF1">
    <property type="entry name" value="L-ORNITHINE N(5)-MONOOXYGENASE"/>
    <property type="match status" value="1"/>
</dbReference>
<evidence type="ECO:0000256" key="4">
    <source>
        <dbReference type="ARBA" id="ARBA00012881"/>
    </source>
</evidence>
<evidence type="ECO:0000256" key="10">
    <source>
        <dbReference type="ARBA" id="ARBA00049248"/>
    </source>
</evidence>
<dbReference type="OrthoDB" id="3519933at2759"/>
<dbReference type="SUPFAM" id="SSF51905">
    <property type="entry name" value="FAD/NAD(P)-binding domain"/>
    <property type="match status" value="1"/>
</dbReference>
<proteinExistence type="inferred from homology"/>
<feature type="region of interest" description="Disordered" evidence="11">
    <location>
        <begin position="451"/>
        <end position="476"/>
    </location>
</feature>
<comment type="caution">
    <text evidence="12">The sequence shown here is derived from an EMBL/GenBank/DDBJ whole genome shotgun (WGS) entry which is preliminary data.</text>
</comment>
<protein>
    <recommendedName>
        <fullName evidence="4">L-ornithine N(5)-monooxygenase [NAD(P)H]</fullName>
        <ecNumber evidence="4">1.14.13.196</ecNumber>
    </recommendedName>
</protein>
<comment type="catalytic activity">
    <reaction evidence="9">
        <text>L-ornithine + NADPH + O2 = N(5)-hydroxy-L-ornithine + NADP(+) + H2O</text>
        <dbReference type="Rhea" id="RHEA:41508"/>
        <dbReference type="ChEBI" id="CHEBI:15377"/>
        <dbReference type="ChEBI" id="CHEBI:15379"/>
        <dbReference type="ChEBI" id="CHEBI:46911"/>
        <dbReference type="ChEBI" id="CHEBI:57783"/>
        <dbReference type="ChEBI" id="CHEBI:58349"/>
        <dbReference type="ChEBI" id="CHEBI:78275"/>
        <dbReference type="EC" id="1.14.13.196"/>
    </reaction>
</comment>
<dbReference type="GO" id="GO:0016491">
    <property type="term" value="F:oxidoreductase activity"/>
    <property type="evidence" value="ECO:0007669"/>
    <property type="project" value="UniProtKB-KW"/>
</dbReference>
<dbReference type="InterPro" id="IPR025700">
    <property type="entry name" value="Lys/Orn_oxygenase"/>
</dbReference>
<evidence type="ECO:0000313" key="12">
    <source>
        <dbReference type="EMBL" id="THH11830.1"/>
    </source>
</evidence>
<gene>
    <name evidence="12" type="ORF">EW145_g391</name>
</gene>
<dbReference type="PANTHER" id="PTHR42802">
    <property type="entry name" value="MONOOXYGENASE"/>
    <property type="match status" value="1"/>
</dbReference>
<keyword evidence="7" id="KW-0521">NADP</keyword>
<evidence type="ECO:0000256" key="8">
    <source>
        <dbReference type="ARBA" id="ARBA00023002"/>
    </source>
</evidence>
<keyword evidence="13" id="KW-1185">Reference proteome</keyword>
<evidence type="ECO:0000256" key="7">
    <source>
        <dbReference type="ARBA" id="ARBA00022857"/>
    </source>
</evidence>
<evidence type="ECO:0000256" key="11">
    <source>
        <dbReference type="SAM" id="MobiDB-lite"/>
    </source>
</evidence>
<name>A0A4S4LP11_9AGAM</name>
<evidence type="ECO:0000256" key="6">
    <source>
        <dbReference type="ARBA" id="ARBA00022827"/>
    </source>
</evidence>
<evidence type="ECO:0000256" key="9">
    <source>
        <dbReference type="ARBA" id="ARBA00047598"/>
    </source>
</evidence>
<dbReference type="AlphaFoldDB" id="A0A4S4LP11"/>
<dbReference type="InterPro" id="IPR036188">
    <property type="entry name" value="FAD/NAD-bd_sf"/>
</dbReference>
<evidence type="ECO:0000256" key="3">
    <source>
        <dbReference type="ARBA" id="ARBA00007588"/>
    </source>
</evidence>
<comment type="catalytic activity">
    <reaction evidence="10">
        <text>L-ornithine + NADH + O2 = N(5)-hydroxy-L-ornithine + NAD(+) + H2O</text>
        <dbReference type="Rhea" id="RHEA:41512"/>
        <dbReference type="ChEBI" id="CHEBI:15377"/>
        <dbReference type="ChEBI" id="CHEBI:15379"/>
        <dbReference type="ChEBI" id="CHEBI:46911"/>
        <dbReference type="ChEBI" id="CHEBI:57540"/>
        <dbReference type="ChEBI" id="CHEBI:57945"/>
        <dbReference type="ChEBI" id="CHEBI:78275"/>
        <dbReference type="EC" id="1.14.13.196"/>
    </reaction>
</comment>
<accession>A0A4S4LP11</accession>
<keyword evidence="6" id="KW-0274">FAD</keyword>
<evidence type="ECO:0000313" key="13">
    <source>
        <dbReference type="Proteomes" id="UP000308199"/>
    </source>
</evidence>
<dbReference type="EC" id="1.14.13.196" evidence="4"/>
<comment type="pathway">
    <text evidence="2">Siderophore biosynthesis.</text>
</comment>
<dbReference type="EMBL" id="SGPK01000007">
    <property type="protein sequence ID" value="THH11830.1"/>
    <property type="molecule type" value="Genomic_DNA"/>
</dbReference>
<reference evidence="12 13" key="1">
    <citation type="submission" date="2019-02" db="EMBL/GenBank/DDBJ databases">
        <title>Genome sequencing of the rare red list fungi Phellinidium pouzarii.</title>
        <authorList>
            <person name="Buettner E."/>
            <person name="Kellner H."/>
        </authorList>
    </citation>
    <scope>NUCLEOTIDE SEQUENCE [LARGE SCALE GENOMIC DNA]</scope>
    <source>
        <strain evidence="12 13">DSM 108285</strain>
    </source>
</reference>